<dbReference type="Pfam" id="PF01904">
    <property type="entry name" value="DUF72"/>
    <property type="match status" value="1"/>
</dbReference>
<dbReference type="SUPFAM" id="SSF117396">
    <property type="entry name" value="TM1631-like"/>
    <property type="match status" value="1"/>
</dbReference>
<organism evidence="1 2">
    <name type="scientific">Pontibacter locisalis</name>
    <dbReference type="NCBI Taxonomy" id="1719035"/>
    <lineage>
        <taxon>Bacteria</taxon>
        <taxon>Pseudomonadati</taxon>
        <taxon>Bacteroidota</taxon>
        <taxon>Cytophagia</taxon>
        <taxon>Cytophagales</taxon>
        <taxon>Hymenobacteraceae</taxon>
        <taxon>Pontibacter</taxon>
    </lineage>
</organism>
<keyword evidence="2" id="KW-1185">Reference proteome</keyword>
<name>A0ABW5IQV3_9BACT</name>
<evidence type="ECO:0000313" key="2">
    <source>
        <dbReference type="Proteomes" id="UP001597544"/>
    </source>
</evidence>
<dbReference type="Proteomes" id="UP001597544">
    <property type="component" value="Unassembled WGS sequence"/>
</dbReference>
<protein>
    <submittedName>
        <fullName evidence="1">DUF72 domain-containing protein</fullName>
    </submittedName>
</protein>
<dbReference type="InterPro" id="IPR002763">
    <property type="entry name" value="DUF72"/>
</dbReference>
<proteinExistence type="predicted"/>
<dbReference type="EMBL" id="JBHULU010000021">
    <property type="protein sequence ID" value="MFD2515134.1"/>
    <property type="molecule type" value="Genomic_DNA"/>
</dbReference>
<gene>
    <name evidence="1" type="ORF">ACFSRY_14775</name>
</gene>
<accession>A0ABW5IQV3</accession>
<reference evidence="2" key="1">
    <citation type="journal article" date="2019" name="Int. J. Syst. Evol. Microbiol.">
        <title>The Global Catalogue of Microorganisms (GCM) 10K type strain sequencing project: providing services to taxonomists for standard genome sequencing and annotation.</title>
        <authorList>
            <consortium name="The Broad Institute Genomics Platform"/>
            <consortium name="The Broad Institute Genome Sequencing Center for Infectious Disease"/>
            <person name="Wu L."/>
            <person name="Ma J."/>
        </authorList>
    </citation>
    <scope>NUCLEOTIDE SEQUENCE [LARGE SCALE GENOMIC DNA]</scope>
    <source>
        <strain evidence="2">KCTC 42498</strain>
    </source>
</reference>
<dbReference type="InterPro" id="IPR036520">
    <property type="entry name" value="UPF0759_sf"/>
</dbReference>
<evidence type="ECO:0000313" key="1">
    <source>
        <dbReference type="EMBL" id="MFD2515134.1"/>
    </source>
</evidence>
<dbReference type="RefSeq" id="WP_377509248.1">
    <property type="nucleotide sequence ID" value="NZ_JBHULU010000021.1"/>
</dbReference>
<comment type="caution">
    <text evidence="1">The sequence shown here is derived from an EMBL/GenBank/DDBJ whole genome shotgun (WGS) entry which is preliminary data.</text>
</comment>
<dbReference type="Gene3D" id="3.20.20.410">
    <property type="entry name" value="Protein of unknown function UPF0759"/>
    <property type="match status" value="1"/>
</dbReference>
<sequence length="245" mass="28822">MQKEIHIGTSGWHYKHWMGNFYPPELKSKDFTSHYTRFFKTVEINNSFYRLPSSGTFLNWRTSVPDDFLFAVKANRFITHMKKLKDPQESLDRFFTNVNALGEKLGPILFQLPPGWKVDTERLQNFLSLLLSYYTYTFEFRHESWYTEDVLQLLRDYNVSFCIYELAGLMSPIEVTADVVYVRLHGPGGRYAGSYDESALRWWANTCLEWQSAGLEVFIYFDNDEAGYAAFNAQRLQELVQNKLM</sequence>
<dbReference type="PANTHER" id="PTHR30348">
    <property type="entry name" value="UNCHARACTERIZED PROTEIN YECE"/>
    <property type="match status" value="1"/>
</dbReference>
<dbReference type="PANTHER" id="PTHR30348:SF4">
    <property type="entry name" value="DUF72 DOMAIN-CONTAINING PROTEIN"/>
    <property type="match status" value="1"/>
</dbReference>